<organism evidence="2 3">
    <name type="scientific">Microdochium bolleyi</name>
    <dbReference type="NCBI Taxonomy" id="196109"/>
    <lineage>
        <taxon>Eukaryota</taxon>
        <taxon>Fungi</taxon>
        <taxon>Dikarya</taxon>
        <taxon>Ascomycota</taxon>
        <taxon>Pezizomycotina</taxon>
        <taxon>Sordariomycetes</taxon>
        <taxon>Xylariomycetidae</taxon>
        <taxon>Xylariales</taxon>
        <taxon>Microdochiaceae</taxon>
        <taxon>Microdochium</taxon>
    </lineage>
</organism>
<accession>A0A136IX74</accession>
<feature type="non-terminal residue" evidence="2">
    <location>
        <position position="250"/>
    </location>
</feature>
<gene>
    <name evidence="2" type="ORF">Micbo1qcDRAFT_137335</name>
</gene>
<dbReference type="PANTHER" id="PTHR10622:SF10">
    <property type="entry name" value="HET DOMAIN-CONTAINING PROTEIN"/>
    <property type="match status" value="1"/>
</dbReference>
<evidence type="ECO:0000259" key="1">
    <source>
        <dbReference type="Pfam" id="PF06985"/>
    </source>
</evidence>
<reference evidence="3" key="1">
    <citation type="submission" date="2016-02" db="EMBL/GenBank/DDBJ databases">
        <title>Draft genome sequence of Microdochium bolleyi, a fungal endophyte of beachgrass.</title>
        <authorList>
            <consortium name="DOE Joint Genome Institute"/>
            <person name="David A.S."/>
            <person name="May G."/>
            <person name="Haridas S."/>
            <person name="Lim J."/>
            <person name="Wang M."/>
            <person name="Labutti K."/>
            <person name="Lipzen A."/>
            <person name="Barry K."/>
            <person name="Grigoriev I.V."/>
        </authorList>
    </citation>
    <scope>NUCLEOTIDE SEQUENCE [LARGE SCALE GENOMIC DNA]</scope>
    <source>
        <strain evidence="3">J235TASD1</strain>
    </source>
</reference>
<evidence type="ECO:0000313" key="2">
    <source>
        <dbReference type="EMBL" id="KXJ89481.1"/>
    </source>
</evidence>
<name>A0A136IX74_9PEZI</name>
<dbReference type="AlphaFoldDB" id="A0A136IX74"/>
<dbReference type="Proteomes" id="UP000070501">
    <property type="component" value="Unassembled WGS sequence"/>
</dbReference>
<feature type="domain" description="Heterokaryon incompatibility" evidence="1">
    <location>
        <begin position="22"/>
        <end position="113"/>
    </location>
</feature>
<dbReference type="OrthoDB" id="674604at2759"/>
<dbReference type="InParanoid" id="A0A136IX74"/>
<dbReference type="Pfam" id="PF06985">
    <property type="entry name" value="HET"/>
    <property type="match status" value="1"/>
</dbReference>
<dbReference type="InterPro" id="IPR010730">
    <property type="entry name" value="HET"/>
</dbReference>
<evidence type="ECO:0000313" key="3">
    <source>
        <dbReference type="Proteomes" id="UP000070501"/>
    </source>
</evidence>
<dbReference type="STRING" id="196109.A0A136IX74"/>
<dbReference type="PANTHER" id="PTHR10622">
    <property type="entry name" value="HET DOMAIN-CONTAINING PROTEIN"/>
    <property type="match status" value="1"/>
</dbReference>
<dbReference type="EMBL" id="KQ964255">
    <property type="protein sequence ID" value="KXJ89481.1"/>
    <property type="molecule type" value="Genomic_DNA"/>
</dbReference>
<proteinExistence type="predicted"/>
<keyword evidence="3" id="KW-1185">Reference proteome</keyword>
<protein>
    <submittedName>
        <fullName evidence="2">Heterokaryon incompatibility protein-domain-containing protein</fullName>
    </submittedName>
</protein>
<sequence>MYLLNIDTRELELFSEDNIPRYAILSHTWGPDEATWEDYRPKSAHHRPPRRHGPGHAKIDACCKLAKADGFQHVWIDTCCIDKQSSAELSEAINSMYAWYARAAVCYVYLVDLNRYTPPSLDAALQADIKRSRWFTRGWTLQECLAPDRLHVLDASWTLIGYSLSDLISSITGIPAKFLWDTNIRTASVAERMSWASGRQTTRTEDLAYCLLGLFDVSMSMIYGEGEHAFDRLQHEIIKRYDDQSILAFG</sequence>